<reference evidence="1" key="1">
    <citation type="journal article" date="2021" name="New Phytol.">
        <title>Evolutionary innovations through gain and loss of genes in the ectomycorrhizal Boletales.</title>
        <authorList>
            <person name="Wu G."/>
            <person name="Miyauchi S."/>
            <person name="Morin E."/>
            <person name="Kuo A."/>
            <person name="Drula E."/>
            <person name="Varga T."/>
            <person name="Kohler A."/>
            <person name="Feng B."/>
            <person name="Cao Y."/>
            <person name="Lipzen A."/>
            <person name="Daum C."/>
            <person name="Hundley H."/>
            <person name="Pangilinan J."/>
            <person name="Johnson J."/>
            <person name="Barry K."/>
            <person name="LaButti K."/>
            <person name="Ng V."/>
            <person name="Ahrendt S."/>
            <person name="Min B."/>
            <person name="Choi I.G."/>
            <person name="Park H."/>
            <person name="Plett J.M."/>
            <person name="Magnuson J."/>
            <person name="Spatafora J.W."/>
            <person name="Nagy L.G."/>
            <person name="Henrissat B."/>
            <person name="Grigoriev I.V."/>
            <person name="Yang Z.L."/>
            <person name="Xu J."/>
            <person name="Martin F.M."/>
        </authorList>
    </citation>
    <scope>NUCLEOTIDE SEQUENCE</scope>
    <source>
        <strain evidence="1">KUC20120723A-06</strain>
    </source>
</reference>
<gene>
    <name evidence="1" type="ORF">BV22DRAFT_1105209</name>
</gene>
<name>A0ACB8BI06_9AGAM</name>
<sequence length="120" mass="13288">MATAYYEFYRGSSIGMALTDSLDELITSGAITPQLAMKVLQQFDKSLADTMVKQVKTKTTLKASKCSIQGHLHTYRLCDDVWTFIVKNPSFKMESNEMVAASRIKIIACKNGDAIEAGKK</sequence>
<dbReference type="Proteomes" id="UP000790709">
    <property type="component" value="Unassembled WGS sequence"/>
</dbReference>
<organism evidence="1 2">
    <name type="scientific">Leucogyrophana mollusca</name>
    <dbReference type="NCBI Taxonomy" id="85980"/>
    <lineage>
        <taxon>Eukaryota</taxon>
        <taxon>Fungi</taxon>
        <taxon>Dikarya</taxon>
        <taxon>Basidiomycota</taxon>
        <taxon>Agaricomycotina</taxon>
        <taxon>Agaricomycetes</taxon>
        <taxon>Agaricomycetidae</taxon>
        <taxon>Boletales</taxon>
        <taxon>Boletales incertae sedis</taxon>
        <taxon>Leucogyrophana</taxon>
    </lineage>
</organism>
<evidence type="ECO:0000313" key="2">
    <source>
        <dbReference type="Proteomes" id="UP000790709"/>
    </source>
</evidence>
<comment type="caution">
    <text evidence="1">The sequence shown here is derived from an EMBL/GenBank/DDBJ whole genome shotgun (WGS) entry which is preliminary data.</text>
</comment>
<proteinExistence type="predicted"/>
<protein>
    <submittedName>
        <fullName evidence="1">Transcription initiation factor IIA gamma subunit</fullName>
    </submittedName>
</protein>
<accession>A0ACB8BI06</accession>
<evidence type="ECO:0000313" key="1">
    <source>
        <dbReference type="EMBL" id="KAH7924934.1"/>
    </source>
</evidence>
<dbReference type="EMBL" id="MU266413">
    <property type="protein sequence ID" value="KAH7924934.1"/>
    <property type="molecule type" value="Genomic_DNA"/>
</dbReference>
<keyword evidence="2" id="KW-1185">Reference proteome</keyword>